<evidence type="ECO:0000313" key="2">
    <source>
        <dbReference type="EMBL" id="GMK47819.1"/>
    </source>
</evidence>
<evidence type="ECO:0000313" key="3">
    <source>
        <dbReference type="Proteomes" id="UP001285921"/>
    </source>
</evidence>
<dbReference type="EMBL" id="BTCL01000023">
    <property type="protein sequence ID" value="GMK47819.1"/>
    <property type="molecule type" value="Genomic_DNA"/>
</dbReference>
<organism evidence="2 3">
    <name type="scientific">Paenibacillus glycanilyticus</name>
    <dbReference type="NCBI Taxonomy" id="126569"/>
    <lineage>
        <taxon>Bacteria</taxon>
        <taxon>Bacillati</taxon>
        <taxon>Bacillota</taxon>
        <taxon>Bacilli</taxon>
        <taxon>Bacillales</taxon>
        <taxon>Paenibacillaceae</taxon>
        <taxon>Paenibacillus</taxon>
    </lineage>
</organism>
<name>A0ABQ6NV17_9BACL</name>
<protein>
    <submittedName>
        <fullName evidence="2">Uncharacterized protein</fullName>
    </submittedName>
</protein>
<feature type="transmembrane region" description="Helical" evidence="1">
    <location>
        <begin position="31"/>
        <end position="50"/>
    </location>
</feature>
<gene>
    <name evidence="2" type="ORF">PghCCS26_49490</name>
</gene>
<accession>A0ABQ6NV17</accession>
<keyword evidence="1" id="KW-0472">Membrane</keyword>
<dbReference type="Proteomes" id="UP001285921">
    <property type="component" value="Unassembled WGS sequence"/>
</dbReference>
<evidence type="ECO:0000256" key="1">
    <source>
        <dbReference type="SAM" id="Phobius"/>
    </source>
</evidence>
<sequence length="79" mass="9156">MMKYIWLFAAAAVIILIEVPSLRKRKLRKDNWVFFCLLGLGIVLVIMRFLNLHIPNPVNGLDYMLRPLAEAIFQNLSGR</sequence>
<comment type="caution">
    <text evidence="2">The sequence shown here is derived from an EMBL/GenBank/DDBJ whole genome shotgun (WGS) entry which is preliminary data.</text>
</comment>
<proteinExistence type="predicted"/>
<reference evidence="2 3" key="1">
    <citation type="submission" date="2023-05" db="EMBL/GenBank/DDBJ databases">
        <title>Draft genome of Paenibacillus sp. CCS26.</title>
        <authorList>
            <person name="Akita H."/>
            <person name="Shinto Y."/>
            <person name="Kimura Z."/>
        </authorList>
    </citation>
    <scope>NUCLEOTIDE SEQUENCE [LARGE SCALE GENOMIC DNA]</scope>
    <source>
        <strain evidence="2 3">CCS26</strain>
    </source>
</reference>
<keyword evidence="3" id="KW-1185">Reference proteome</keyword>
<keyword evidence="1" id="KW-0812">Transmembrane</keyword>
<keyword evidence="1" id="KW-1133">Transmembrane helix</keyword>